<dbReference type="PANTHER" id="PTHR47791:SF3">
    <property type="entry name" value="MEIOTICALLY UP-REGULATED GENE 191 PROTEIN"/>
    <property type="match status" value="1"/>
</dbReference>
<keyword evidence="2" id="KW-0378">Hydrolase</keyword>
<keyword evidence="3" id="KW-1185">Reference proteome</keyword>
<dbReference type="RefSeq" id="WP_380856149.1">
    <property type="nucleotide sequence ID" value="NZ_JBHSKM010000016.1"/>
</dbReference>
<name>A0ABW0CM91_STRCD</name>
<dbReference type="EMBL" id="JBHSKM010000016">
    <property type="protein sequence ID" value="MFC5216689.1"/>
    <property type="molecule type" value="Genomic_DNA"/>
</dbReference>
<dbReference type="SUPFAM" id="SSF48208">
    <property type="entry name" value="Six-hairpin glycosidases"/>
    <property type="match status" value="1"/>
</dbReference>
<dbReference type="InterPro" id="IPR008928">
    <property type="entry name" value="6-hairpin_glycosidase_sf"/>
</dbReference>
<protein>
    <submittedName>
        <fullName evidence="2">Glycoside hydrolase family 76 protein</fullName>
    </submittedName>
</protein>
<feature type="region of interest" description="Disordered" evidence="1">
    <location>
        <begin position="1"/>
        <end position="23"/>
    </location>
</feature>
<dbReference type="GO" id="GO:0016787">
    <property type="term" value="F:hydrolase activity"/>
    <property type="evidence" value="ECO:0007669"/>
    <property type="project" value="UniProtKB-KW"/>
</dbReference>
<gene>
    <name evidence="2" type="ORF">ACFPQ9_22870</name>
</gene>
<dbReference type="Proteomes" id="UP001596263">
    <property type="component" value="Unassembled WGS sequence"/>
</dbReference>
<dbReference type="Pfam" id="PF03663">
    <property type="entry name" value="Glyco_hydro_76"/>
    <property type="match status" value="1"/>
</dbReference>
<dbReference type="PANTHER" id="PTHR47791">
    <property type="entry name" value="MEIOTICALLY UP-REGULATED GENE 191 PROTEIN"/>
    <property type="match status" value="1"/>
</dbReference>
<dbReference type="Gene3D" id="1.50.10.20">
    <property type="match status" value="1"/>
</dbReference>
<reference evidence="3" key="1">
    <citation type="journal article" date="2019" name="Int. J. Syst. Evol. Microbiol.">
        <title>The Global Catalogue of Microorganisms (GCM) 10K type strain sequencing project: providing services to taxonomists for standard genome sequencing and annotation.</title>
        <authorList>
            <consortium name="The Broad Institute Genomics Platform"/>
            <consortium name="The Broad Institute Genome Sequencing Center for Infectious Disease"/>
            <person name="Wu L."/>
            <person name="Ma J."/>
        </authorList>
    </citation>
    <scope>NUCLEOTIDE SEQUENCE [LARGE SCALE GENOMIC DNA]</scope>
    <source>
        <strain evidence="3">KCTC 42586</strain>
    </source>
</reference>
<dbReference type="InterPro" id="IPR005198">
    <property type="entry name" value="Glyco_hydro_76"/>
</dbReference>
<dbReference type="InterPro" id="IPR053169">
    <property type="entry name" value="MUG_Protein"/>
</dbReference>
<comment type="caution">
    <text evidence="2">The sequence shown here is derived from an EMBL/GenBank/DDBJ whole genome shotgun (WGS) entry which is preliminary data.</text>
</comment>
<evidence type="ECO:0000313" key="2">
    <source>
        <dbReference type="EMBL" id="MFC5216689.1"/>
    </source>
</evidence>
<evidence type="ECO:0000313" key="3">
    <source>
        <dbReference type="Proteomes" id="UP001596263"/>
    </source>
</evidence>
<sequence length="198" mass="20883">MTRSGSTGPGTAAPPRVGGDTKWGSRAATAADWYLASGMINSAGLVNDGLTTGCANNGQTVWSYNQGLAIGAFTQLWRSTGNGRNLDTATRLADAALSSPALTRDGILTESCDLAMNSCDDNQKQFKGIFMRNLADLADATGSAVHRAYADRQADAIWANDRDSLNRLGQRWSGTPPNPTDWRTQAGALEALTAAERS</sequence>
<organism evidence="2 3">
    <name type="scientific">Streptomyces coerulescens</name>
    <dbReference type="NCBI Taxonomy" id="29304"/>
    <lineage>
        <taxon>Bacteria</taxon>
        <taxon>Bacillati</taxon>
        <taxon>Actinomycetota</taxon>
        <taxon>Actinomycetes</taxon>
        <taxon>Kitasatosporales</taxon>
        <taxon>Streptomycetaceae</taxon>
        <taxon>Streptomyces</taxon>
    </lineage>
</organism>
<proteinExistence type="predicted"/>
<evidence type="ECO:0000256" key="1">
    <source>
        <dbReference type="SAM" id="MobiDB-lite"/>
    </source>
</evidence>
<accession>A0ABW0CM91</accession>